<sequence length="191" mass="21314">MAKDYKQTQSSDDESNSGNYTWMMTGIALGLLIGLGMYFYSNKSDPAPTPEQTTPKKQQGPDPISVVIENARREQQEEQRASFSYYAVLPNLELDVDVIPAESDAPKPKPVELRTGAYLLQLASFRTLKQANIAQTRLVADGLSTSIEEKTVNNKTWFRVYMGPTDSQQQIAEWQSKAKQQGLKPLIVKAP</sequence>
<dbReference type="EMBL" id="CACVAY010000030">
    <property type="protein sequence ID" value="CAA6806548.1"/>
    <property type="molecule type" value="Genomic_DNA"/>
</dbReference>
<organism evidence="3">
    <name type="scientific">uncultured Thiotrichaceae bacterium</name>
    <dbReference type="NCBI Taxonomy" id="298394"/>
    <lineage>
        <taxon>Bacteria</taxon>
        <taxon>Pseudomonadati</taxon>
        <taxon>Pseudomonadota</taxon>
        <taxon>Gammaproteobacteria</taxon>
        <taxon>Thiotrichales</taxon>
        <taxon>Thiotrichaceae</taxon>
        <taxon>environmental samples</taxon>
    </lineage>
</organism>
<dbReference type="SUPFAM" id="SSF110997">
    <property type="entry name" value="Sporulation related repeat"/>
    <property type="match status" value="1"/>
</dbReference>
<dbReference type="InterPro" id="IPR036680">
    <property type="entry name" value="SPOR-like_sf"/>
</dbReference>
<accession>A0A6S6SU79</accession>
<evidence type="ECO:0000259" key="2">
    <source>
        <dbReference type="PROSITE" id="PS51724"/>
    </source>
</evidence>
<feature type="transmembrane region" description="Helical" evidence="1">
    <location>
        <begin position="20"/>
        <end position="40"/>
    </location>
</feature>
<name>A0A6S6SU79_9GAMM</name>
<gene>
    <name evidence="3" type="ORF">HELGO_WM12190</name>
</gene>
<dbReference type="PROSITE" id="PS51724">
    <property type="entry name" value="SPOR"/>
    <property type="match status" value="1"/>
</dbReference>
<dbReference type="Gene3D" id="3.30.70.1070">
    <property type="entry name" value="Sporulation related repeat"/>
    <property type="match status" value="1"/>
</dbReference>
<dbReference type="PANTHER" id="PTHR38687:SF1">
    <property type="entry name" value="CELL DIVISION PROTEIN DEDD"/>
    <property type="match status" value="1"/>
</dbReference>
<dbReference type="PANTHER" id="PTHR38687">
    <property type="entry name" value="CELL DIVISION PROTEIN DEDD-RELATED"/>
    <property type="match status" value="1"/>
</dbReference>
<evidence type="ECO:0000313" key="3">
    <source>
        <dbReference type="EMBL" id="CAA6806548.1"/>
    </source>
</evidence>
<dbReference type="InterPro" id="IPR007730">
    <property type="entry name" value="SPOR-like_dom"/>
</dbReference>
<keyword evidence="1" id="KW-0472">Membrane</keyword>
<keyword evidence="1" id="KW-1133">Transmembrane helix</keyword>
<dbReference type="InterPro" id="IPR052521">
    <property type="entry name" value="Cell_div_SPOR-domain"/>
</dbReference>
<dbReference type="GO" id="GO:0030428">
    <property type="term" value="C:cell septum"/>
    <property type="evidence" value="ECO:0007669"/>
    <property type="project" value="TreeGrafter"/>
</dbReference>
<dbReference type="GO" id="GO:0032153">
    <property type="term" value="C:cell division site"/>
    <property type="evidence" value="ECO:0007669"/>
    <property type="project" value="TreeGrafter"/>
</dbReference>
<evidence type="ECO:0000256" key="1">
    <source>
        <dbReference type="SAM" id="Phobius"/>
    </source>
</evidence>
<keyword evidence="1" id="KW-0812">Transmembrane</keyword>
<reference evidence="3" key="1">
    <citation type="submission" date="2020-01" db="EMBL/GenBank/DDBJ databases">
        <authorList>
            <person name="Meier V. D."/>
            <person name="Meier V D."/>
        </authorList>
    </citation>
    <scope>NUCLEOTIDE SEQUENCE</scope>
    <source>
        <strain evidence="3">HLG_WM_MAG_07</strain>
    </source>
</reference>
<dbReference type="GO" id="GO:0042834">
    <property type="term" value="F:peptidoglycan binding"/>
    <property type="evidence" value="ECO:0007669"/>
    <property type="project" value="InterPro"/>
</dbReference>
<dbReference type="GO" id="GO:0032506">
    <property type="term" value="P:cytokinetic process"/>
    <property type="evidence" value="ECO:0007669"/>
    <property type="project" value="TreeGrafter"/>
</dbReference>
<protein>
    <recommendedName>
        <fullName evidence="2">SPOR domain-containing protein</fullName>
    </recommendedName>
</protein>
<dbReference type="AlphaFoldDB" id="A0A6S6SU79"/>
<dbReference type="Pfam" id="PF05036">
    <property type="entry name" value="SPOR"/>
    <property type="match status" value="1"/>
</dbReference>
<proteinExistence type="predicted"/>
<feature type="domain" description="SPOR" evidence="2">
    <location>
        <begin position="112"/>
        <end position="190"/>
    </location>
</feature>